<dbReference type="PANTHER" id="PTHR10462">
    <property type="entry name" value="GLYCOSYLTRANSFERASE-RELATED"/>
    <property type="match status" value="1"/>
</dbReference>
<evidence type="ECO:0000256" key="9">
    <source>
        <dbReference type="PIRSR" id="PIRSR605076-1"/>
    </source>
</evidence>
<evidence type="ECO:0000256" key="1">
    <source>
        <dbReference type="ARBA" id="ARBA00004606"/>
    </source>
</evidence>
<evidence type="ECO:0000313" key="13">
    <source>
        <dbReference type="Proteomes" id="UP001174136"/>
    </source>
</evidence>
<evidence type="ECO:0000313" key="12">
    <source>
        <dbReference type="EMBL" id="KAK0147768.1"/>
    </source>
</evidence>
<dbReference type="EMBL" id="JAOPHQ010002282">
    <property type="protein sequence ID" value="KAK0147768.1"/>
    <property type="molecule type" value="Genomic_DNA"/>
</dbReference>
<feature type="binding site" evidence="10">
    <location>
        <position position="290"/>
    </location>
    <ligand>
        <name>an alpha-L-fucosyl-(1-&gt;2)-beta-D-galactosyl derivative</name>
        <dbReference type="ChEBI" id="CHEBI:140327"/>
    </ligand>
</feature>
<feature type="binding site" evidence="10">
    <location>
        <position position="313"/>
    </location>
    <ligand>
        <name>an alpha-L-fucosyl-(1-&gt;2)-beta-D-galactosyl derivative</name>
        <dbReference type="ChEBI" id="CHEBI:140327"/>
    </ligand>
</feature>
<dbReference type="GO" id="GO:0046872">
    <property type="term" value="F:metal ion binding"/>
    <property type="evidence" value="ECO:0007669"/>
    <property type="project" value="UniProtKB-KW"/>
</dbReference>
<dbReference type="InterPro" id="IPR005076">
    <property type="entry name" value="Glyco_trans_6"/>
</dbReference>
<dbReference type="GO" id="GO:0031982">
    <property type="term" value="C:vesicle"/>
    <property type="evidence" value="ECO:0007669"/>
    <property type="project" value="TreeGrafter"/>
</dbReference>
<feature type="binding site" evidence="10">
    <location>
        <position position="112"/>
    </location>
    <ligand>
        <name>UDP-N-acetyl-alpha-D-galactosamine</name>
        <dbReference type="ChEBI" id="CHEBI:67138"/>
    </ligand>
</feature>
<evidence type="ECO:0000256" key="2">
    <source>
        <dbReference type="ARBA" id="ARBA00010413"/>
    </source>
</evidence>
<evidence type="ECO:0000256" key="4">
    <source>
        <dbReference type="ARBA" id="ARBA00022679"/>
    </source>
</evidence>
<feature type="binding site" evidence="10">
    <location>
        <begin position="107"/>
        <end position="109"/>
    </location>
    <ligand>
        <name>UDP-N-acetyl-alpha-D-galactosamine</name>
        <dbReference type="ChEBI" id="CHEBI:67138"/>
    </ligand>
</feature>
<evidence type="ECO:0000256" key="8">
    <source>
        <dbReference type="ARBA" id="ARBA00023136"/>
    </source>
</evidence>
<keyword evidence="7" id="KW-1133">Transmembrane helix</keyword>
<keyword evidence="4 12" id="KW-0808">Transferase</keyword>
<evidence type="ECO:0000256" key="10">
    <source>
        <dbReference type="PIRSR" id="PIRSR605076-2"/>
    </source>
</evidence>
<sequence length="342" mass="39177">MAMGKEYPHKKDEMTKVNLHFGVACWRKGELQRIKHKITLPIAKAAVNPQPEPWPEIAGRLVVNKWRRDVLTVTPWLAPIVWAGTFDPDIIDEAVKHQNLTIATTVFAVAKYTRFLRDFLETAEKHYMVGLSVHFYIFTDQPNAVPTNVTMAAGRRVSVIKVPKFSRWQEISMRRMEFIEKAIEEDIRHKANYIFCVDVDMQFHSRVGAEILGRLVAVLNPWLHKSNRDNFSYERGTVSTAHIPVGKGDFYYAGGFFGGAVGEVHDLVKACRANLEADRAVKVEARWQEESHVNRYLLTNKPTKVLSPEYIWDEELGSGGAEIQVIRYATVRKNMKEVRENV</sequence>
<keyword evidence="13" id="KW-1185">Reference proteome</keyword>
<dbReference type="AlphaFoldDB" id="A0AA47P4X7"/>
<proteinExistence type="inferred from homology"/>
<evidence type="ECO:0000256" key="5">
    <source>
        <dbReference type="ARBA" id="ARBA00022692"/>
    </source>
</evidence>
<dbReference type="SUPFAM" id="SSF53448">
    <property type="entry name" value="Nucleotide-diphospho-sugar transferases"/>
    <property type="match status" value="1"/>
</dbReference>
<organism evidence="12 13">
    <name type="scientific">Merluccius polli</name>
    <name type="common">Benguela hake</name>
    <name type="synonym">Merluccius cadenati</name>
    <dbReference type="NCBI Taxonomy" id="89951"/>
    <lineage>
        <taxon>Eukaryota</taxon>
        <taxon>Metazoa</taxon>
        <taxon>Chordata</taxon>
        <taxon>Craniata</taxon>
        <taxon>Vertebrata</taxon>
        <taxon>Euteleostomi</taxon>
        <taxon>Actinopterygii</taxon>
        <taxon>Neopterygii</taxon>
        <taxon>Teleostei</taxon>
        <taxon>Neoteleostei</taxon>
        <taxon>Acanthomorphata</taxon>
        <taxon>Zeiogadaria</taxon>
        <taxon>Gadariae</taxon>
        <taxon>Gadiformes</taxon>
        <taxon>Gadoidei</taxon>
        <taxon>Merlucciidae</taxon>
        <taxon>Merluccius</taxon>
    </lineage>
</organism>
<protein>
    <submittedName>
        <fullName evidence="12">Histo-blood group ABO system transferase</fullName>
    </submittedName>
</protein>
<feature type="binding site" evidence="11">
    <location>
        <position position="200"/>
    </location>
    <ligand>
        <name>Mn(2+)</name>
        <dbReference type="ChEBI" id="CHEBI:29035"/>
    </ligand>
</feature>
<evidence type="ECO:0000256" key="7">
    <source>
        <dbReference type="ARBA" id="ARBA00022989"/>
    </source>
</evidence>
<keyword evidence="11" id="KW-0464">Manganese</keyword>
<comment type="similarity">
    <text evidence="2">Belongs to the glycosyltransferase 6 family.</text>
</comment>
<keyword evidence="3" id="KW-0328">Glycosyltransferase</keyword>
<dbReference type="GO" id="GO:0016020">
    <property type="term" value="C:membrane"/>
    <property type="evidence" value="ECO:0007669"/>
    <property type="project" value="UniProtKB-SubCell"/>
</dbReference>
<dbReference type="InterPro" id="IPR029044">
    <property type="entry name" value="Nucleotide-diphossugar_trans"/>
</dbReference>
<dbReference type="GO" id="GO:0016758">
    <property type="term" value="F:hexosyltransferase activity"/>
    <property type="evidence" value="ECO:0007669"/>
    <property type="project" value="InterPro"/>
</dbReference>
<reference evidence="12" key="1">
    <citation type="journal article" date="2023" name="Front. Mar. Sci.">
        <title>A new Merluccius polli reference genome to investigate the effects of global change in West African waters.</title>
        <authorList>
            <person name="Mateo J.L."/>
            <person name="Blanco-Fernandez C."/>
            <person name="Garcia-Vazquez E."/>
            <person name="Machado-Schiaffino G."/>
        </authorList>
    </citation>
    <scope>NUCLEOTIDE SEQUENCE</scope>
    <source>
        <strain evidence="12">C29</strain>
        <tissue evidence="12">Fin</tissue>
    </source>
</reference>
<dbReference type="FunFam" id="3.90.550.10:FF:000022">
    <property type="entry name" value="Histo-blood group ABO system transferase"/>
    <property type="match status" value="1"/>
</dbReference>
<dbReference type="Gene3D" id="3.90.550.10">
    <property type="entry name" value="Spore Coat Polysaccharide Biosynthesis Protein SpsA, Chain A"/>
    <property type="match status" value="1"/>
</dbReference>
<keyword evidence="5" id="KW-0812">Transmembrane</keyword>
<keyword evidence="11" id="KW-0479">Metal-binding</keyword>
<feature type="binding site" evidence="10">
    <location>
        <begin position="198"/>
        <end position="200"/>
    </location>
    <ligand>
        <name>UDP-N-acetyl-alpha-D-galactosamine</name>
        <dbReference type="ChEBI" id="CHEBI:67138"/>
    </ligand>
</feature>
<evidence type="ECO:0000256" key="11">
    <source>
        <dbReference type="PIRSR" id="PIRSR605076-3"/>
    </source>
</evidence>
<keyword evidence="6" id="KW-0735">Signal-anchor</keyword>
<feature type="active site" description="Nucleophile" evidence="9">
    <location>
        <position position="290"/>
    </location>
</feature>
<keyword evidence="8" id="KW-0472">Membrane</keyword>
<dbReference type="PANTHER" id="PTHR10462:SF49">
    <property type="entry name" value="GLOBOSIDE ALPHA-1,3-N-ACETYLGALACTOSAMINYLTRANSFERASE 1"/>
    <property type="match status" value="1"/>
</dbReference>
<evidence type="ECO:0000256" key="3">
    <source>
        <dbReference type="ARBA" id="ARBA00022676"/>
    </source>
</evidence>
<feature type="binding site" evidence="11">
    <location>
        <position position="198"/>
    </location>
    <ligand>
        <name>Mn(2+)</name>
        <dbReference type="ChEBI" id="CHEBI:29035"/>
    </ligand>
</feature>
<dbReference type="Proteomes" id="UP001174136">
    <property type="component" value="Unassembled WGS sequence"/>
</dbReference>
<dbReference type="GO" id="GO:0005794">
    <property type="term" value="C:Golgi apparatus"/>
    <property type="evidence" value="ECO:0007669"/>
    <property type="project" value="TreeGrafter"/>
</dbReference>
<comment type="subcellular location">
    <subcellularLocation>
        <location evidence="1">Membrane</location>
        <topology evidence="1">Single-pass type II membrane protein</topology>
    </subcellularLocation>
</comment>
<dbReference type="Pfam" id="PF03414">
    <property type="entry name" value="Glyco_transf_6"/>
    <property type="match status" value="1"/>
</dbReference>
<dbReference type="GO" id="GO:0005975">
    <property type="term" value="P:carbohydrate metabolic process"/>
    <property type="evidence" value="ECO:0007669"/>
    <property type="project" value="InterPro"/>
</dbReference>
<comment type="caution">
    <text evidence="12">The sequence shown here is derived from an EMBL/GenBank/DDBJ whole genome shotgun (WGS) entry which is preliminary data.</text>
</comment>
<accession>A0AA47P4X7</accession>
<name>A0AA47P4X7_MERPO</name>
<gene>
    <name evidence="12" type="primary">ABO</name>
    <name evidence="12" type="ORF">N1851_012554</name>
</gene>
<evidence type="ECO:0000256" key="6">
    <source>
        <dbReference type="ARBA" id="ARBA00022968"/>
    </source>
</evidence>
<comment type="cofactor">
    <cofactor evidence="11">
        <name>Mn(2+)</name>
        <dbReference type="ChEBI" id="CHEBI:29035"/>
    </cofactor>
    <text evidence="11">Binds 1 Mn(2+) ion per subunit.</text>
</comment>